<dbReference type="EMBL" id="WBUI01000004">
    <property type="protein sequence ID" value="KAB2934043.1"/>
    <property type="molecule type" value="Genomic_DNA"/>
</dbReference>
<evidence type="ECO:0008006" key="3">
    <source>
        <dbReference type="Google" id="ProtNLM"/>
    </source>
</evidence>
<protein>
    <recommendedName>
        <fullName evidence="3">AsmA-like C-terminal domain-containing protein</fullName>
    </recommendedName>
</protein>
<evidence type="ECO:0000313" key="2">
    <source>
        <dbReference type="Proteomes" id="UP000460298"/>
    </source>
</evidence>
<evidence type="ECO:0000313" key="1">
    <source>
        <dbReference type="EMBL" id="KAB2934043.1"/>
    </source>
</evidence>
<name>A0A833H3A9_9LEPT</name>
<dbReference type="AlphaFoldDB" id="A0A833H3A9"/>
<accession>A0A833H3A9</accession>
<gene>
    <name evidence="1" type="ORF">F9K24_06150</name>
</gene>
<reference evidence="1 2" key="1">
    <citation type="submission" date="2019-10" db="EMBL/GenBank/DDBJ databases">
        <title>Extracellular Electron Transfer in a Candidatus Methanoperedens spp. Enrichment Culture.</title>
        <authorList>
            <person name="Berger S."/>
            <person name="Rangel Shaw D."/>
            <person name="Berben T."/>
            <person name="In 'T Zandt M."/>
            <person name="Frank J."/>
            <person name="Reimann J."/>
            <person name="Jetten M.S.M."/>
            <person name="Welte C.U."/>
        </authorList>
    </citation>
    <scope>NUCLEOTIDE SEQUENCE [LARGE SCALE GENOMIC DNA]</scope>
    <source>
        <strain evidence="1">SB12</strain>
    </source>
</reference>
<sequence>MLLTLLLILPRALLSLLPRLLPVQIRMKGPGFLSPFYFTARDVSFSYRGEGTDHFLLQCASLRFRISLTQLLLFRLRFRSFSLVEPYLEYENHVESFRKTRLLPARRRIQIDSLRIEMGEVFVVDYTLPGPYRLRIRNINVEGGVVDLATSAALLLQIRRGRAELGRGIILAHRTKETGTLLLKNVDWNSVIGMEHIPFLPGTAFSLFVKHRVVSDALVLVHGSLHLLGSRPGMEAETNSGIPFAFQIRWDDYRMTMDLGIQKLVDQILAHAKPGLIEAGLLFVGKEIFDRFKKSAEG</sequence>
<comment type="caution">
    <text evidence="1">The sequence shown here is derived from an EMBL/GenBank/DDBJ whole genome shotgun (WGS) entry which is preliminary data.</text>
</comment>
<organism evidence="1 2">
    <name type="scientific">Leptonema illini</name>
    <dbReference type="NCBI Taxonomy" id="183"/>
    <lineage>
        <taxon>Bacteria</taxon>
        <taxon>Pseudomonadati</taxon>
        <taxon>Spirochaetota</taxon>
        <taxon>Spirochaetia</taxon>
        <taxon>Leptospirales</taxon>
        <taxon>Leptospiraceae</taxon>
        <taxon>Leptonema</taxon>
    </lineage>
</organism>
<proteinExistence type="predicted"/>
<dbReference type="Proteomes" id="UP000460298">
    <property type="component" value="Unassembled WGS sequence"/>
</dbReference>